<dbReference type="InterPro" id="IPR009711">
    <property type="entry name" value="UPF0473"/>
</dbReference>
<reference evidence="2" key="1">
    <citation type="journal article" date="2019" name="Int. J. Syst. Evol. Microbiol.">
        <title>The Global Catalogue of Microorganisms (GCM) 10K type strain sequencing project: providing services to taxonomists for standard genome sequencing and annotation.</title>
        <authorList>
            <consortium name="The Broad Institute Genomics Platform"/>
            <consortium name="The Broad Institute Genome Sequencing Center for Infectious Disease"/>
            <person name="Wu L."/>
            <person name="Ma J."/>
        </authorList>
    </citation>
    <scope>NUCLEOTIDE SEQUENCE [LARGE SCALE GENOMIC DNA]</scope>
    <source>
        <strain evidence="2">WYCCWR 12678</strain>
    </source>
</reference>
<dbReference type="Proteomes" id="UP001596002">
    <property type="component" value="Unassembled WGS sequence"/>
</dbReference>
<organism evidence="1 2">
    <name type="scientific">Effusibacillus consociatus</name>
    <dbReference type="NCBI Taxonomy" id="1117041"/>
    <lineage>
        <taxon>Bacteria</taxon>
        <taxon>Bacillati</taxon>
        <taxon>Bacillota</taxon>
        <taxon>Bacilli</taxon>
        <taxon>Bacillales</taxon>
        <taxon>Alicyclobacillaceae</taxon>
        <taxon>Effusibacillus</taxon>
    </lineage>
</organism>
<protein>
    <submittedName>
        <fullName evidence="1">DUF1292 domain-containing protein</fullName>
    </submittedName>
</protein>
<dbReference type="RefSeq" id="WP_380029779.1">
    <property type="nucleotide sequence ID" value="NZ_JBHSHC010000158.1"/>
</dbReference>
<dbReference type="Pfam" id="PF06949">
    <property type="entry name" value="DUF1292"/>
    <property type="match status" value="1"/>
</dbReference>
<keyword evidence="2" id="KW-1185">Reference proteome</keyword>
<proteinExistence type="predicted"/>
<evidence type="ECO:0000313" key="1">
    <source>
        <dbReference type="EMBL" id="MFC4770301.1"/>
    </source>
</evidence>
<name>A0ABV9Q894_9BACL</name>
<evidence type="ECO:0000313" key="2">
    <source>
        <dbReference type="Proteomes" id="UP001596002"/>
    </source>
</evidence>
<sequence length="84" mass="9394">MAENDVRDYVTIEDAEGREKQYAIEALFDMDENVYALLSAEDETILMRVEGEGDEQYLVGITDPEEQAAIFDAYQIAVDAAPAE</sequence>
<gene>
    <name evidence="1" type="ORF">ACFO8Q_23775</name>
</gene>
<accession>A0ABV9Q894</accession>
<dbReference type="EMBL" id="JBHSHC010000158">
    <property type="protein sequence ID" value="MFC4770301.1"/>
    <property type="molecule type" value="Genomic_DNA"/>
</dbReference>
<comment type="caution">
    <text evidence="1">The sequence shown here is derived from an EMBL/GenBank/DDBJ whole genome shotgun (WGS) entry which is preliminary data.</text>
</comment>